<reference evidence="7 8" key="1">
    <citation type="submission" date="2019-09" db="EMBL/GenBank/DDBJ databases">
        <title>Ecophysiology of the spiral-shaped methanotroph Methylospira mobilis as revealed by the complete genome sequence.</title>
        <authorList>
            <person name="Oshkin I.Y."/>
            <person name="Dedysh S.N."/>
            <person name="Miroshnikov K."/>
            <person name="Danilova O.V."/>
            <person name="Hakobyan A."/>
            <person name="Liesack W."/>
        </authorList>
    </citation>
    <scope>NUCLEOTIDE SEQUENCE [LARGE SCALE GENOMIC DNA]</scope>
    <source>
        <strain evidence="7 8">Shm1</strain>
    </source>
</reference>
<dbReference type="InterPro" id="IPR035919">
    <property type="entry name" value="EAL_sf"/>
</dbReference>
<dbReference type="InParanoid" id="A0A5Q0BH89"/>
<dbReference type="InterPro" id="IPR013656">
    <property type="entry name" value="PAS_4"/>
</dbReference>
<keyword evidence="8" id="KW-1185">Reference proteome</keyword>
<dbReference type="InterPro" id="IPR000014">
    <property type="entry name" value="PAS"/>
</dbReference>
<dbReference type="EMBL" id="CP044205">
    <property type="protein sequence ID" value="QFY41196.1"/>
    <property type="molecule type" value="Genomic_DNA"/>
</dbReference>
<dbReference type="SUPFAM" id="SSF55073">
    <property type="entry name" value="Nucleotide cyclase"/>
    <property type="match status" value="1"/>
</dbReference>
<dbReference type="InterPro" id="IPR001610">
    <property type="entry name" value="PAC"/>
</dbReference>
<proteinExistence type="predicted"/>
<feature type="domain" description="EAL" evidence="5">
    <location>
        <begin position="466"/>
        <end position="720"/>
    </location>
</feature>
<feature type="domain" description="PAC" evidence="4">
    <location>
        <begin position="240"/>
        <end position="292"/>
    </location>
</feature>
<dbReference type="PROSITE" id="PS50112">
    <property type="entry name" value="PAS"/>
    <property type="match status" value="2"/>
</dbReference>
<dbReference type="SMART" id="SM00086">
    <property type="entry name" value="PAC"/>
    <property type="match status" value="2"/>
</dbReference>
<feature type="region of interest" description="Disordered" evidence="2">
    <location>
        <begin position="1"/>
        <end position="21"/>
    </location>
</feature>
<sequence length="729" mass="82174">MRNSRSTPDMRENNNSRKPHRMKPAVFVMQQLEMLGLVDEKLESNAFLRTLINTIPDLVWLKSPDGIFLACNPPFERMIGAREAEIVGKTDHDLLERELADVFRKHAIKAMTSGAPCVNETWLDFAEDGYRGLFETIKTPMRDQQGAIIGILCIARDISALKQAAENQRLAASVFDNCQEAVLIADSDNKIVAVNRAFTQITGYSSEEVLGKNPKMLSSGRQSETFYNGMWQSLQRYGLWRGEIWNRRKSGEIYAELLSIATICDDSGKIQRYVAIFSDISLLKEHEAELNRAANYDALTGLPNRRLLTDRLQQAILRTRRNSGILAVCYMDLDGFKQINDKYGHEVGDQLLMSITQRLQYVLCSGDTLARLGGDEFVALLNDQQLERDYFPALERILDIVGTSVNHEAYELTLSASIGVTFYPHNNADGDTLLRHANQAMYAAKQNGKNRYHLYDTEHDQRMNSLQSTRKRFVEGLENGEFELFYQPKIALDTCRVIGAEALIRWRHPERGLLSPGEFLPIIENSDLEILLGEWVTDSALAQLSAWSGSGIDFEASINISTRHLQSPWFVQRLAQKLAQYPELPHKRLQIEILETAALEDFVQSSEAMENCRKLGISFALDDFGTGYSSLAYLRKLSVEVLKIDQSFVRGMLGDDGDRAIVEGIVALAKTFGRKTVAEGIEMPELIPVLAEIGCTHGQGYGIARPMPVDVLMAWYESYCNRSIDRRSS</sequence>
<feature type="domain" description="PAS" evidence="3">
    <location>
        <begin position="167"/>
        <end position="213"/>
    </location>
</feature>
<dbReference type="PANTHER" id="PTHR44757:SF2">
    <property type="entry name" value="BIOFILM ARCHITECTURE MAINTENANCE PROTEIN MBAA"/>
    <property type="match status" value="1"/>
</dbReference>
<protein>
    <submittedName>
        <fullName evidence="7">EAL domain-containing protein</fullName>
    </submittedName>
</protein>
<dbReference type="FunFam" id="3.30.70.270:FF:000001">
    <property type="entry name" value="Diguanylate cyclase domain protein"/>
    <property type="match status" value="1"/>
</dbReference>
<dbReference type="InterPro" id="IPR052155">
    <property type="entry name" value="Biofilm_reg_signaling"/>
</dbReference>
<dbReference type="Pfam" id="PF00563">
    <property type="entry name" value="EAL"/>
    <property type="match status" value="1"/>
</dbReference>
<evidence type="ECO:0000259" key="4">
    <source>
        <dbReference type="PROSITE" id="PS50113"/>
    </source>
</evidence>
<dbReference type="SMART" id="SM00091">
    <property type="entry name" value="PAS"/>
    <property type="match status" value="2"/>
</dbReference>
<evidence type="ECO:0000259" key="5">
    <source>
        <dbReference type="PROSITE" id="PS50883"/>
    </source>
</evidence>
<dbReference type="InterPro" id="IPR035965">
    <property type="entry name" value="PAS-like_dom_sf"/>
</dbReference>
<dbReference type="SUPFAM" id="SSF141868">
    <property type="entry name" value="EAL domain-like"/>
    <property type="match status" value="1"/>
</dbReference>
<dbReference type="CDD" id="cd00130">
    <property type="entry name" value="PAS"/>
    <property type="match status" value="2"/>
</dbReference>
<organism evidence="7 8">
    <name type="scientific">Candidatus Methylospira mobilis</name>
    <dbReference type="NCBI Taxonomy" id="1808979"/>
    <lineage>
        <taxon>Bacteria</taxon>
        <taxon>Pseudomonadati</taxon>
        <taxon>Pseudomonadota</taxon>
        <taxon>Gammaproteobacteria</taxon>
        <taxon>Methylococcales</taxon>
        <taxon>Methylococcaceae</taxon>
        <taxon>Candidatus Methylospira</taxon>
    </lineage>
</organism>
<dbReference type="InterPro" id="IPR000700">
    <property type="entry name" value="PAS-assoc_C"/>
</dbReference>
<evidence type="ECO:0000313" key="8">
    <source>
        <dbReference type="Proteomes" id="UP000325755"/>
    </source>
</evidence>
<dbReference type="InterPro" id="IPR029787">
    <property type="entry name" value="Nucleotide_cyclase"/>
</dbReference>
<dbReference type="Gene3D" id="3.30.70.270">
    <property type="match status" value="1"/>
</dbReference>
<dbReference type="Pfam" id="PF08448">
    <property type="entry name" value="PAS_4"/>
    <property type="match status" value="1"/>
</dbReference>
<dbReference type="SMART" id="SM00052">
    <property type="entry name" value="EAL"/>
    <property type="match status" value="1"/>
</dbReference>
<dbReference type="NCBIfam" id="TIGR00254">
    <property type="entry name" value="GGDEF"/>
    <property type="match status" value="1"/>
</dbReference>
<dbReference type="Gene3D" id="3.20.20.450">
    <property type="entry name" value="EAL domain"/>
    <property type="match status" value="1"/>
</dbReference>
<evidence type="ECO:0000256" key="1">
    <source>
        <dbReference type="ARBA" id="ARBA00001946"/>
    </source>
</evidence>
<feature type="domain" description="PAS" evidence="3">
    <location>
        <begin position="44"/>
        <end position="114"/>
    </location>
</feature>
<dbReference type="Pfam" id="PF13426">
    <property type="entry name" value="PAS_9"/>
    <property type="match status" value="1"/>
</dbReference>
<dbReference type="CDD" id="cd01949">
    <property type="entry name" value="GGDEF"/>
    <property type="match status" value="1"/>
</dbReference>
<dbReference type="PANTHER" id="PTHR44757">
    <property type="entry name" value="DIGUANYLATE CYCLASE DGCP"/>
    <property type="match status" value="1"/>
</dbReference>
<evidence type="ECO:0000259" key="6">
    <source>
        <dbReference type="PROSITE" id="PS50887"/>
    </source>
</evidence>
<dbReference type="FunCoup" id="A0A5Q0BH89">
    <property type="interactions" value="2"/>
</dbReference>
<dbReference type="Proteomes" id="UP000325755">
    <property type="component" value="Chromosome"/>
</dbReference>
<evidence type="ECO:0000313" key="7">
    <source>
        <dbReference type="EMBL" id="QFY41196.1"/>
    </source>
</evidence>
<dbReference type="PROSITE" id="PS50113">
    <property type="entry name" value="PAC"/>
    <property type="match status" value="2"/>
</dbReference>
<gene>
    <name evidence="7" type="ORF">F6R98_00030</name>
</gene>
<dbReference type="InterPro" id="IPR000160">
    <property type="entry name" value="GGDEF_dom"/>
</dbReference>
<dbReference type="NCBIfam" id="TIGR00229">
    <property type="entry name" value="sensory_box"/>
    <property type="match status" value="2"/>
</dbReference>
<dbReference type="InterPro" id="IPR043128">
    <property type="entry name" value="Rev_trsase/Diguanyl_cyclase"/>
</dbReference>
<name>A0A5Q0BH89_9GAMM</name>
<dbReference type="AlphaFoldDB" id="A0A5Q0BH89"/>
<dbReference type="PROSITE" id="PS50883">
    <property type="entry name" value="EAL"/>
    <property type="match status" value="1"/>
</dbReference>
<dbReference type="SUPFAM" id="SSF55785">
    <property type="entry name" value="PYP-like sensor domain (PAS domain)"/>
    <property type="match status" value="2"/>
</dbReference>
<dbReference type="KEGG" id="mmob:F6R98_00030"/>
<dbReference type="Gene3D" id="3.30.450.20">
    <property type="entry name" value="PAS domain"/>
    <property type="match status" value="2"/>
</dbReference>
<evidence type="ECO:0000259" key="3">
    <source>
        <dbReference type="PROSITE" id="PS50112"/>
    </source>
</evidence>
<dbReference type="InterPro" id="IPR001633">
    <property type="entry name" value="EAL_dom"/>
</dbReference>
<dbReference type="CDD" id="cd01948">
    <property type="entry name" value="EAL"/>
    <property type="match status" value="1"/>
</dbReference>
<comment type="cofactor">
    <cofactor evidence="1">
        <name>Mg(2+)</name>
        <dbReference type="ChEBI" id="CHEBI:18420"/>
    </cofactor>
</comment>
<dbReference type="Pfam" id="PF00990">
    <property type="entry name" value="GGDEF"/>
    <property type="match status" value="1"/>
</dbReference>
<feature type="domain" description="GGDEF" evidence="6">
    <location>
        <begin position="324"/>
        <end position="457"/>
    </location>
</feature>
<dbReference type="GO" id="GO:0003824">
    <property type="term" value="F:catalytic activity"/>
    <property type="evidence" value="ECO:0007669"/>
    <property type="project" value="UniProtKB-ARBA"/>
</dbReference>
<dbReference type="OrthoDB" id="6597954at2"/>
<evidence type="ECO:0000256" key="2">
    <source>
        <dbReference type="SAM" id="MobiDB-lite"/>
    </source>
</evidence>
<dbReference type="SMART" id="SM00267">
    <property type="entry name" value="GGDEF"/>
    <property type="match status" value="1"/>
</dbReference>
<dbReference type="PROSITE" id="PS50887">
    <property type="entry name" value="GGDEF"/>
    <property type="match status" value="1"/>
</dbReference>
<accession>A0A5Q0BH89</accession>
<feature type="domain" description="PAC" evidence="4">
    <location>
        <begin position="117"/>
        <end position="170"/>
    </location>
</feature>